<dbReference type="KEGG" id="dci:113473354"/>
<dbReference type="PaxDb" id="121845-A0A3Q0JKA8"/>
<accession>A0A3Q0JKA8</accession>
<evidence type="ECO:0000313" key="1">
    <source>
        <dbReference type="Proteomes" id="UP000079169"/>
    </source>
</evidence>
<protein>
    <submittedName>
        <fullName evidence="2">Uncharacterized protein LOC113473354</fullName>
    </submittedName>
</protein>
<gene>
    <name evidence="2" type="primary">LOC113473354</name>
</gene>
<name>A0A3Q0JKA8_DIACI</name>
<dbReference type="RefSeq" id="XP_026688829.1">
    <property type="nucleotide sequence ID" value="XM_026833028.1"/>
</dbReference>
<evidence type="ECO:0000313" key="2">
    <source>
        <dbReference type="RefSeq" id="XP_026688829.1"/>
    </source>
</evidence>
<dbReference type="Proteomes" id="UP000079169">
    <property type="component" value="Unplaced"/>
</dbReference>
<feature type="non-terminal residue" evidence="2">
    <location>
        <position position="230"/>
    </location>
</feature>
<keyword evidence="1" id="KW-1185">Reference proteome</keyword>
<dbReference type="STRING" id="121845.A0A3Q0JKA8"/>
<reference evidence="2" key="1">
    <citation type="submission" date="2025-08" db="UniProtKB">
        <authorList>
            <consortium name="RefSeq"/>
        </authorList>
    </citation>
    <scope>IDENTIFICATION</scope>
</reference>
<dbReference type="AlphaFoldDB" id="A0A3Q0JKA8"/>
<sequence length="230" mass="26086">MNDKFFTLGSSNLYGKNDKVGKKKTALQMISDKLKHVFPFLKGLGGKKGRVKISPSSYPTLKYDPKFGVYYKSEHGPVLVSGKSKPFSYSSSITHDPSYLKGSNTPIVYSDLIESGTRTKIKAVPVPYNVVVEKKVPYFVKIPYDNPVPYHISEPYGVPVEKIVPYPVRVEIPEPYPVTKFVKKPYNLYVENPVPVEVEQPYPVLKEQLKPYTVETVVNKPYLEPVYNDF</sequence>
<proteinExistence type="predicted"/>
<dbReference type="GeneID" id="113473354"/>
<organism evidence="1 2">
    <name type="scientific">Diaphorina citri</name>
    <name type="common">Asian citrus psyllid</name>
    <dbReference type="NCBI Taxonomy" id="121845"/>
    <lineage>
        <taxon>Eukaryota</taxon>
        <taxon>Metazoa</taxon>
        <taxon>Ecdysozoa</taxon>
        <taxon>Arthropoda</taxon>
        <taxon>Hexapoda</taxon>
        <taxon>Insecta</taxon>
        <taxon>Pterygota</taxon>
        <taxon>Neoptera</taxon>
        <taxon>Paraneoptera</taxon>
        <taxon>Hemiptera</taxon>
        <taxon>Sternorrhyncha</taxon>
        <taxon>Psylloidea</taxon>
        <taxon>Psyllidae</taxon>
        <taxon>Diaphorininae</taxon>
        <taxon>Diaphorina</taxon>
    </lineage>
</organism>